<accession>A0ABU0JFU0</accession>
<keyword evidence="2" id="KW-0418">Kinase</keyword>
<feature type="region of interest" description="Disordered" evidence="1">
    <location>
        <begin position="429"/>
        <end position="457"/>
    </location>
</feature>
<keyword evidence="3" id="KW-1185">Reference proteome</keyword>
<keyword evidence="2" id="KW-0808">Transferase</keyword>
<dbReference type="PANTHER" id="PTHR18964:SF173">
    <property type="entry name" value="GLUCOKINASE"/>
    <property type="match status" value="1"/>
</dbReference>
<dbReference type="Proteomes" id="UP001242480">
    <property type="component" value="Unassembled WGS sequence"/>
</dbReference>
<dbReference type="InterPro" id="IPR043129">
    <property type="entry name" value="ATPase_NBD"/>
</dbReference>
<protein>
    <submittedName>
        <fullName evidence="2">NBD/HSP70 family sugar kinase</fullName>
    </submittedName>
</protein>
<dbReference type="Gene3D" id="3.30.420.40">
    <property type="match status" value="2"/>
</dbReference>
<evidence type="ECO:0000313" key="2">
    <source>
        <dbReference type="EMBL" id="MDQ0473148.1"/>
    </source>
</evidence>
<dbReference type="PANTHER" id="PTHR18964">
    <property type="entry name" value="ROK (REPRESSOR, ORF, KINASE) FAMILY"/>
    <property type="match status" value="1"/>
</dbReference>
<evidence type="ECO:0000313" key="3">
    <source>
        <dbReference type="Proteomes" id="UP001242480"/>
    </source>
</evidence>
<dbReference type="Gene3D" id="1.10.10.10">
    <property type="entry name" value="Winged helix-like DNA-binding domain superfamily/Winged helix DNA-binding domain"/>
    <property type="match status" value="1"/>
</dbReference>
<dbReference type="EMBL" id="JAUSVX010000015">
    <property type="protein sequence ID" value="MDQ0473148.1"/>
    <property type="molecule type" value="Genomic_DNA"/>
</dbReference>
<comment type="caution">
    <text evidence="2">The sequence shown here is derived from an EMBL/GenBank/DDBJ whole genome shotgun (WGS) entry which is preliminary data.</text>
</comment>
<proteinExistence type="predicted"/>
<sequence>MAERPIDSERHSLLAVFDLIRTGRAATRLELELASGLGRAVVTDRLATLTQLGLIEEGERRPSMGGRAPRTVRLRADAGGILVANLDRSTLDVGLADLTGRVLFEHHEPADLAAGPEPLLARLHALFDWVLEQQDQQRALWGIGIGVPGAVETPSGPAMTLERLTFAPSWASYPAVEALVARHRAPVWVRSSIQMATMGEFGPPDPARPRDVLFVELGEEISAGIVSEGRLHRGAQGIAGQIGHIPVGEGSDLVCHCGNRGCLETLAASEAVRRAAEAAARDGRSRRLAEAVARGTITVPEIGLAAQLGDAAAAQILARCGRLIGTTLAALTNALNPSSIVLGGELTQTGDILLAAVREAVYRNSHPLATRDLAIVRSTMGRSAALAGAALIAVDELFGPDMLAAWVGRGTPMLHPDLPALIAEAQARLREPAAAAPARPPAPDDRHAAPSRPGRQR</sequence>
<dbReference type="GO" id="GO:0016301">
    <property type="term" value="F:kinase activity"/>
    <property type="evidence" value="ECO:0007669"/>
    <property type="project" value="UniProtKB-KW"/>
</dbReference>
<evidence type="ECO:0000256" key="1">
    <source>
        <dbReference type="SAM" id="MobiDB-lite"/>
    </source>
</evidence>
<dbReference type="InterPro" id="IPR036388">
    <property type="entry name" value="WH-like_DNA-bd_sf"/>
</dbReference>
<gene>
    <name evidence="2" type="ORF">QO011_006182</name>
</gene>
<dbReference type="SUPFAM" id="SSF53067">
    <property type="entry name" value="Actin-like ATPase domain"/>
    <property type="match status" value="2"/>
</dbReference>
<dbReference type="RefSeq" id="WP_307281019.1">
    <property type="nucleotide sequence ID" value="NZ_JAUSVX010000015.1"/>
</dbReference>
<name>A0ABU0JFU0_9HYPH</name>
<dbReference type="InterPro" id="IPR000600">
    <property type="entry name" value="ROK"/>
</dbReference>
<dbReference type="Pfam" id="PF00480">
    <property type="entry name" value="ROK"/>
    <property type="match status" value="1"/>
</dbReference>
<organism evidence="2 3">
    <name type="scientific">Labrys wisconsinensis</name>
    <dbReference type="NCBI Taxonomy" id="425677"/>
    <lineage>
        <taxon>Bacteria</taxon>
        <taxon>Pseudomonadati</taxon>
        <taxon>Pseudomonadota</taxon>
        <taxon>Alphaproteobacteria</taxon>
        <taxon>Hyphomicrobiales</taxon>
        <taxon>Xanthobacteraceae</taxon>
        <taxon>Labrys</taxon>
    </lineage>
</organism>
<dbReference type="InterPro" id="IPR036390">
    <property type="entry name" value="WH_DNA-bd_sf"/>
</dbReference>
<reference evidence="2 3" key="1">
    <citation type="submission" date="2023-07" db="EMBL/GenBank/DDBJ databases">
        <title>Genomic Encyclopedia of Type Strains, Phase IV (KMG-IV): sequencing the most valuable type-strain genomes for metagenomic binning, comparative biology and taxonomic classification.</title>
        <authorList>
            <person name="Goeker M."/>
        </authorList>
    </citation>
    <scope>NUCLEOTIDE SEQUENCE [LARGE SCALE GENOMIC DNA]</scope>
    <source>
        <strain evidence="2 3">DSM 19619</strain>
    </source>
</reference>
<dbReference type="SUPFAM" id="SSF46785">
    <property type="entry name" value="Winged helix' DNA-binding domain"/>
    <property type="match status" value="1"/>
</dbReference>